<accession>A0ABW1SKY3</accession>
<proteinExistence type="inferred from homology"/>
<dbReference type="PIRSF" id="PIRSF016557">
    <property type="entry name" value="Caps_synth_CpsB"/>
    <property type="match status" value="1"/>
</dbReference>
<organism evidence="6 7">
    <name type="scientific">Lactiplantibacillus nangangensis</name>
    <dbReference type="NCBI Taxonomy" id="2559917"/>
    <lineage>
        <taxon>Bacteria</taxon>
        <taxon>Bacillati</taxon>
        <taxon>Bacillota</taxon>
        <taxon>Bacilli</taxon>
        <taxon>Lactobacillales</taxon>
        <taxon>Lactobacillaceae</taxon>
        <taxon>Lactiplantibacillus</taxon>
    </lineage>
</organism>
<evidence type="ECO:0000256" key="2">
    <source>
        <dbReference type="ARBA" id="ARBA00022801"/>
    </source>
</evidence>
<name>A0ABW1SKY3_9LACO</name>
<keyword evidence="2 5" id="KW-0378">Hydrolase</keyword>
<evidence type="ECO:0000256" key="3">
    <source>
        <dbReference type="ARBA" id="ARBA00022912"/>
    </source>
</evidence>
<dbReference type="PANTHER" id="PTHR39181:SF1">
    <property type="entry name" value="TYROSINE-PROTEIN PHOSPHATASE YWQE"/>
    <property type="match status" value="1"/>
</dbReference>
<evidence type="ECO:0000256" key="4">
    <source>
        <dbReference type="ARBA" id="ARBA00051722"/>
    </source>
</evidence>
<dbReference type="EMBL" id="JBHSSE010000018">
    <property type="protein sequence ID" value="MFC6201924.1"/>
    <property type="molecule type" value="Genomic_DNA"/>
</dbReference>
<gene>
    <name evidence="6" type="ORF">ACFP1L_08590</name>
</gene>
<dbReference type="InterPro" id="IPR016667">
    <property type="entry name" value="Caps_polysacc_synth_CpsB/CapC"/>
</dbReference>
<evidence type="ECO:0000256" key="1">
    <source>
        <dbReference type="ARBA" id="ARBA00005750"/>
    </source>
</evidence>
<dbReference type="RefSeq" id="WP_307722485.1">
    <property type="nucleotide sequence ID" value="NZ_BJDI01000003.1"/>
</dbReference>
<keyword evidence="7" id="KW-1185">Reference proteome</keyword>
<comment type="catalytic activity">
    <reaction evidence="4 5">
        <text>O-phospho-L-tyrosyl-[protein] + H2O = L-tyrosyl-[protein] + phosphate</text>
        <dbReference type="Rhea" id="RHEA:10684"/>
        <dbReference type="Rhea" id="RHEA-COMP:10136"/>
        <dbReference type="Rhea" id="RHEA-COMP:20101"/>
        <dbReference type="ChEBI" id="CHEBI:15377"/>
        <dbReference type="ChEBI" id="CHEBI:43474"/>
        <dbReference type="ChEBI" id="CHEBI:46858"/>
        <dbReference type="ChEBI" id="CHEBI:61978"/>
        <dbReference type="EC" id="3.1.3.48"/>
    </reaction>
</comment>
<dbReference type="Gene3D" id="3.20.20.140">
    <property type="entry name" value="Metal-dependent hydrolases"/>
    <property type="match status" value="1"/>
</dbReference>
<evidence type="ECO:0000256" key="5">
    <source>
        <dbReference type="PIRNR" id="PIRNR016557"/>
    </source>
</evidence>
<protein>
    <recommendedName>
        <fullName evidence="5">Tyrosine-protein phosphatase</fullName>
        <ecNumber evidence="5">3.1.3.48</ecNumber>
    </recommendedName>
</protein>
<evidence type="ECO:0000313" key="6">
    <source>
        <dbReference type="EMBL" id="MFC6201924.1"/>
    </source>
</evidence>
<evidence type="ECO:0000313" key="7">
    <source>
        <dbReference type="Proteomes" id="UP001596171"/>
    </source>
</evidence>
<keyword evidence="3 5" id="KW-0904">Protein phosphatase</keyword>
<sequence length="261" mass="28756">MMETNQLVDLHCHILPSVDDGPQSLEAAIELAIEAVADGVGYILATPHHLDRHYTNHAVTVRQAVKAFQTELTRRQIQLTLFPSQEIHVTGQLMARLDDVLGMDAEGKFLLLELPHEMVPNYVNEIVFQLLCRGITPIIAHPERNDQILASPQILFDLVRQGALAQVTATSLVGGFGRRVQRLAKQLVVGGLAQVVGSDAHASKDRAFAMTRAYQVLAAIEPGLPEQFKSNAKNLLNGEEIRVTATKVSKGSYFSWFYKGV</sequence>
<dbReference type="Pfam" id="PF19567">
    <property type="entry name" value="CpsB_CapC"/>
    <property type="match status" value="1"/>
</dbReference>
<reference evidence="7" key="1">
    <citation type="journal article" date="2019" name="Int. J. Syst. Evol. Microbiol.">
        <title>The Global Catalogue of Microorganisms (GCM) 10K type strain sequencing project: providing services to taxonomists for standard genome sequencing and annotation.</title>
        <authorList>
            <consortium name="The Broad Institute Genomics Platform"/>
            <consortium name="The Broad Institute Genome Sequencing Center for Infectious Disease"/>
            <person name="Wu L."/>
            <person name="Ma J."/>
        </authorList>
    </citation>
    <scope>NUCLEOTIDE SEQUENCE [LARGE SCALE GENOMIC DNA]</scope>
    <source>
        <strain evidence="7">CCM 8930</strain>
    </source>
</reference>
<dbReference type="Proteomes" id="UP001596171">
    <property type="component" value="Unassembled WGS sequence"/>
</dbReference>
<dbReference type="SUPFAM" id="SSF89550">
    <property type="entry name" value="PHP domain-like"/>
    <property type="match status" value="1"/>
</dbReference>
<comment type="similarity">
    <text evidence="1 5">Belongs to the metallo-dependent hydrolases superfamily. CpsB/CapC family.</text>
</comment>
<dbReference type="InterPro" id="IPR016195">
    <property type="entry name" value="Pol/histidinol_Pase-like"/>
</dbReference>
<dbReference type="EC" id="3.1.3.48" evidence="5"/>
<comment type="caution">
    <text evidence="6">The sequence shown here is derived from an EMBL/GenBank/DDBJ whole genome shotgun (WGS) entry which is preliminary data.</text>
</comment>
<dbReference type="PANTHER" id="PTHR39181">
    <property type="entry name" value="TYROSINE-PROTEIN PHOSPHATASE YWQE"/>
    <property type="match status" value="1"/>
</dbReference>